<dbReference type="EMBL" id="JAAMPI010000721">
    <property type="protein sequence ID" value="KAF4629088.1"/>
    <property type="molecule type" value="Genomic_DNA"/>
</dbReference>
<accession>A0A8H4RHK6</accession>
<sequence length="214" mass="24640">MHLITSRLATWAAFKYQSELESLERRLRPVGGFQGIKQTLAWPLKQDEVKNTLLNIGRLEEALTLALTADQTIAGCGKTILCSTIVENVKAHCLDHPNYAVGYFYFDFHDAKRQSTDSLIRSLIVQLSLQVSSIPQTLKDLYSRSQDSQQEPKKDEMLEALFELSGKFQQTYFIIDAIDECVEREEFFLFLEELLKSKRKTSHILTTRRTEMDI</sequence>
<dbReference type="Gene3D" id="3.40.50.300">
    <property type="entry name" value="P-loop containing nucleotide triphosphate hydrolases"/>
    <property type="match status" value="1"/>
</dbReference>
<dbReference type="Pfam" id="PF24883">
    <property type="entry name" value="NPHP3_N"/>
    <property type="match status" value="1"/>
</dbReference>
<dbReference type="OrthoDB" id="1577640at2759"/>
<dbReference type="InterPro" id="IPR027417">
    <property type="entry name" value="P-loop_NTPase"/>
</dbReference>
<dbReference type="Proteomes" id="UP000566819">
    <property type="component" value="Unassembled WGS sequence"/>
</dbReference>
<gene>
    <name evidence="3" type="ORF">G7Y89_g9057</name>
</gene>
<dbReference type="PANTHER" id="PTHR10039:SF16">
    <property type="entry name" value="GPI INOSITOL-DEACYLASE"/>
    <property type="match status" value="1"/>
</dbReference>
<name>A0A8H4RHK6_9HELO</name>
<comment type="caution">
    <text evidence="3">The sequence shown here is derived from an EMBL/GenBank/DDBJ whole genome shotgun (WGS) entry which is preliminary data.</text>
</comment>
<evidence type="ECO:0000259" key="2">
    <source>
        <dbReference type="Pfam" id="PF24883"/>
    </source>
</evidence>
<dbReference type="AlphaFoldDB" id="A0A8H4RHK6"/>
<evidence type="ECO:0000313" key="3">
    <source>
        <dbReference type="EMBL" id="KAF4629088.1"/>
    </source>
</evidence>
<evidence type="ECO:0000313" key="4">
    <source>
        <dbReference type="Proteomes" id="UP000566819"/>
    </source>
</evidence>
<organism evidence="3 4">
    <name type="scientific">Cudoniella acicularis</name>
    <dbReference type="NCBI Taxonomy" id="354080"/>
    <lineage>
        <taxon>Eukaryota</taxon>
        <taxon>Fungi</taxon>
        <taxon>Dikarya</taxon>
        <taxon>Ascomycota</taxon>
        <taxon>Pezizomycotina</taxon>
        <taxon>Leotiomycetes</taxon>
        <taxon>Helotiales</taxon>
        <taxon>Tricladiaceae</taxon>
        <taxon>Cudoniella</taxon>
    </lineage>
</organism>
<proteinExistence type="predicted"/>
<reference evidence="3 4" key="1">
    <citation type="submission" date="2020-03" db="EMBL/GenBank/DDBJ databases">
        <title>Draft Genome Sequence of Cudoniella acicularis.</title>
        <authorList>
            <person name="Buettner E."/>
            <person name="Kellner H."/>
        </authorList>
    </citation>
    <scope>NUCLEOTIDE SEQUENCE [LARGE SCALE GENOMIC DNA]</scope>
    <source>
        <strain evidence="3 4">DSM 108380</strain>
    </source>
</reference>
<dbReference type="PANTHER" id="PTHR10039">
    <property type="entry name" value="AMELOGENIN"/>
    <property type="match status" value="1"/>
</dbReference>
<evidence type="ECO:0000256" key="1">
    <source>
        <dbReference type="ARBA" id="ARBA00022737"/>
    </source>
</evidence>
<dbReference type="SUPFAM" id="SSF52540">
    <property type="entry name" value="P-loop containing nucleoside triphosphate hydrolases"/>
    <property type="match status" value="1"/>
</dbReference>
<keyword evidence="1" id="KW-0677">Repeat</keyword>
<protein>
    <recommendedName>
        <fullName evidence="2">Nephrocystin 3-like N-terminal domain-containing protein</fullName>
    </recommendedName>
</protein>
<keyword evidence="4" id="KW-1185">Reference proteome</keyword>
<dbReference type="InterPro" id="IPR056884">
    <property type="entry name" value="NPHP3-like_N"/>
</dbReference>
<feature type="domain" description="Nephrocystin 3-like N-terminal" evidence="2">
    <location>
        <begin position="71"/>
        <end position="209"/>
    </location>
</feature>